<dbReference type="AlphaFoldDB" id="A0AAD6YYJ0"/>
<feature type="compositionally biased region" description="Low complexity" evidence="1">
    <location>
        <begin position="275"/>
        <end position="286"/>
    </location>
</feature>
<name>A0AAD6YYJ0_9AGAR</name>
<keyword evidence="3" id="KW-1185">Reference proteome</keyword>
<feature type="region of interest" description="Disordered" evidence="1">
    <location>
        <begin position="274"/>
        <end position="314"/>
    </location>
</feature>
<evidence type="ECO:0000313" key="2">
    <source>
        <dbReference type="EMBL" id="KAJ7301803.1"/>
    </source>
</evidence>
<reference evidence="2" key="1">
    <citation type="submission" date="2023-03" db="EMBL/GenBank/DDBJ databases">
        <title>Massive genome expansion in bonnet fungi (Mycena s.s.) driven by repeated elements and novel gene families across ecological guilds.</title>
        <authorList>
            <consortium name="Lawrence Berkeley National Laboratory"/>
            <person name="Harder C.B."/>
            <person name="Miyauchi S."/>
            <person name="Viragh M."/>
            <person name="Kuo A."/>
            <person name="Thoen E."/>
            <person name="Andreopoulos B."/>
            <person name="Lu D."/>
            <person name="Skrede I."/>
            <person name="Drula E."/>
            <person name="Henrissat B."/>
            <person name="Morin E."/>
            <person name="Kohler A."/>
            <person name="Barry K."/>
            <person name="LaButti K."/>
            <person name="Morin E."/>
            <person name="Salamov A."/>
            <person name="Lipzen A."/>
            <person name="Mereny Z."/>
            <person name="Hegedus B."/>
            <person name="Baldrian P."/>
            <person name="Stursova M."/>
            <person name="Weitz H."/>
            <person name="Taylor A."/>
            <person name="Grigoriev I.V."/>
            <person name="Nagy L.G."/>
            <person name="Martin F."/>
            <person name="Kauserud H."/>
        </authorList>
    </citation>
    <scope>NUCLEOTIDE SEQUENCE</scope>
    <source>
        <strain evidence="2">CBHHK002</strain>
    </source>
</reference>
<feature type="region of interest" description="Disordered" evidence="1">
    <location>
        <begin position="468"/>
        <end position="499"/>
    </location>
</feature>
<protein>
    <submittedName>
        <fullName evidence="2">Uncharacterized protein</fullName>
    </submittedName>
</protein>
<gene>
    <name evidence="2" type="ORF">DFH08DRAFT_827186</name>
</gene>
<proteinExistence type="predicted"/>
<organism evidence="2 3">
    <name type="scientific">Mycena albidolilacea</name>
    <dbReference type="NCBI Taxonomy" id="1033008"/>
    <lineage>
        <taxon>Eukaryota</taxon>
        <taxon>Fungi</taxon>
        <taxon>Dikarya</taxon>
        <taxon>Basidiomycota</taxon>
        <taxon>Agaricomycotina</taxon>
        <taxon>Agaricomycetes</taxon>
        <taxon>Agaricomycetidae</taxon>
        <taxon>Agaricales</taxon>
        <taxon>Marasmiineae</taxon>
        <taxon>Mycenaceae</taxon>
        <taxon>Mycena</taxon>
    </lineage>
</organism>
<dbReference type="Proteomes" id="UP001218218">
    <property type="component" value="Unassembled WGS sequence"/>
</dbReference>
<accession>A0AAD6YYJ0</accession>
<evidence type="ECO:0000313" key="3">
    <source>
        <dbReference type="Proteomes" id="UP001218218"/>
    </source>
</evidence>
<comment type="caution">
    <text evidence="2">The sequence shown here is derived from an EMBL/GenBank/DDBJ whole genome shotgun (WGS) entry which is preliminary data.</text>
</comment>
<evidence type="ECO:0000256" key="1">
    <source>
        <dbReference type="SAM" id="MobiDB-lite"/>
    </source>
</evidence>
<sequence>MYLNNITKPLPEKYIHSYIVDDDGGIRVIMFVPYLMKSIDDPGVNSLDDDTTYMRIEGKMNEWELSIFVKIVLRDSGHLRSVMNHNDSEYSGIPNETPPEQVAPEFFKLLVPRKGLPSNTGFKAPMEQHARLSNFVYIESAESLAEFSAFVRGLGVKKIQDWWVHKEAHPWIIPCLVKSQSRIPPDVWGSTPSTTNTNEAQHAWTTSITGTGRSLVEAVEGARNARESQELSDATKDLEAKIADELEKRRESSALTKDLKEKLVSLKGTGEIESSHPASILSASSSGRMKSTPLRGGRHETHSFPTHPTGSGHCPGRTASRVCTHVVLDINSAQPVINSFDIFGVNDEFNWDVFLGSGTFGRGPNFNTSVALVTPPSDPLQDFIGEGQLALNETFLQPSTSAIIFDLEYPTALIRDQSPWPLTLPLLDPLPESSVASPVAGNSSNDCTVAVWSRAKRRPEIDVNLILPDTLSHSMAPSSRKRPGEEPVSRPRAKKQHKA</sequence>
<dbReference type="EMBL" id="JARIHO010000126">
    <property type="protein sequence ID" value="KAJ7301803.1"/>
    <property type="molecule type" value="Genomic_DNA"/>
</dbReference>